<dbReference type="AlphaFoldDB" id="A0AAW2YXW4"/>
<feature type="transmembrane region" description="Helical" evidence="1">
    <location>
        <begin position="12"/>
        <end position="33"/>
    </location>
</feature>
<accession>A0AAW2YXW4</accession>
<evidence type="ECO:0000256" key="1">
    <source>
        <dbReference type="SAM" id="Phobius"/>
    </source>
</evidence>
<keyword evidence="3" id="KW-1185">Reference proteome</keyword>
<evidence type="ECO:0000313" key="2">
    <source>
        <dbReference type="EMBL" id="KAL0481917.1"/>
    </source>
</evidence>
<sequence length="195" mass="20543">MAIGDYLSGAYVRPTVIIISGTFNLLAGAYLFFNSPLPKAVADSIKTSPKSEDKADAEAAKLQGTTKKEIIESESELPEVARLVQLSERSRGWLLASLASLEIVAGVSALKLLQSPSGATTLVPQQLREYAVDQLSSYIAKVIMAGDAYVLGCTLVSQYKTGKGYMGEPAGGSLGVAAWCLLESSALLLTLPLSK</sequence>
<keyword evidence="1" id="KW-0472">Membrane</keyword>
<reference evidence="2 3" key="1">
    <citation type="submission" date="2024-03" db="EMBL/GenBank/DDBJ databases">
        <title>The Acrasis kona genome and developmental transcriptomes reveal deep origins of eukaryotic multicellular pathways.</title>
        <authorList>
            <person name="Sheikh S."/>
            <person name="Fu C.-J."/>
            <person name="Brown M.W."/>
            <person name="Baldauf S.L."/>
        </authorList>
    </citation>
    <scope>NUCLEOTIDE SEQUENCE [LARGE SCALE GENOMIC DNA]</scope>
    <source>
        <strain evidence="2 3">ATCC MYA-3509</strain>
    </source>
</reference>
<dbReference type="Proteomes" id="UP001431209">
    <property type="component" value="Unassembled WGS sequence"/>
</dbReference>
<keyword evidence="1" id="KW-1133">Transmembrane helix</keyword>
<dbReference type="EMBL" id="JAOPGA020000797">
    <property type="protein sequence ID" value="KAL0481917.1"/>
    <property type="molecule type" value="Genomic_DNA"/>
</dbReference>
<proteinExistence type="predicted"/>
<comment type="caution">
    <text evidence="2">The sequence shown here is derived from an EMBL/GenBank/DDBJ whole genome shotgun (WGS) entry which is preliminary data.</text>
</comment>
<organism evidence="2 3">
    <name type="scientific">Acrasis kona</name>
    <dbReference type="NCBI Taxonomy" id="1008807"/>
    <lineage>
        <taxon>Eukaryota</taxon>
        <taxon>Discoba</taxon>
        <taxon>Heterolobosea</taxon>
        <taxon>Tetramitia</taxon>
        <taxon>Eutetramitia</taxon>
        <taxon>Acrasidae</taxon>
        <taxon>Acrasis</taxon>
    </lineage>
</organism>
<evidence type="ECO:0000313" key="3">
    <source>
        <dbReference type="Proteomes" id="UP001431209"/>
    </source>
</evidence>
<keyword evidence="1" id="KW-0812">Transmembrane</keyword>
<protein>
    <submittedName>
        <fullName evidence="2">Uncharacterized protein</fullName>
    </submittedName>
</protein>
<name>A0AAW2YXW4_9EUKA</name>
<gene>
    <name evidence="2" type="ORF">AKO1_011384</name>
</gene>